<evidence type="ECO:0000256" key="2">
    <source>
        <dbReference type="ARBA" id="ARBA00023002"/>
    </source>
</evidence>
<accession>A0ABU3PSR0</accession>
<dbReference type="EMBL" id="JAVYII010000002">
    <property type="protein sequence ID" value="MDT9592277.1"/>
    <property type="molecule type" value="Genomic_DNA"/>
</dbReference>
<protein>
    <submittedName>
        <fullName evidence="6">Gfo/Idh/MocA family oxidoreductase</fullName>
    </submittedName>
</protein>
<feature type="region of interest" description="Disordered" evidence="3">
    <location>
        <begin position="1"/>
        <end position="21"/>
    </location>
</feature>
<dbReference type="Gene3D" id="3.40.50.720">
    <property type="entry name" value="NAD(P)-binding Rossmann-like Domain"/>
    <property type="match status" value="1"/>
</dbReference>
<dbReference type="InterPro" id="IPR036291">
    <property type="entry name" value="NAD(P)-bd_dom_sf"/>
</dbReference>
<feature type="domain" description="Gfo/Idh/MocA-like oxidoreductase N-terminal" evidence="4">
    <location>
        <begin position="44"/>
        <end position="160"/>
    </location>
</feature>
<evidence type="ECO:0000313" key="7">
    <source>
        <dbReference type="Proteomes" id="UP001268542"/>
    </source>
</evidence>
<evidence type="ECO:0000256" key="3">
    <source>
        <dbReference type="SAM" id="MobiDB-lite"/>
    </source>
</evidence>
<dbReference type="InterPro" id="IPR051317">
    <property type="entry name" value="Gfo/Idh/MocA_oxidoreduct"/>
</dbReference>
<dbReference type="Gene3D" id="3.30.360.10">
    <property type="entry name" value="Dihydrodipicolinate Reductase, domain 2"/>
    <property type="match status" value="1"/>
</dbReference>
<evidence type="ECO:0000313" key="6">
    <source>
        <dbReference type="EMBL" id="MDT9592277.1"/>
    </source>
</evidence>
<feature type="domain" description="GFO/IDH/MocA-like oxidoreductase" evidence="5">
    <location>
        <begin position="171"/>
        <end position="289"/>
    </location>
</feature>
<dbReference type="SUPFAM" id="SSF51735">
    <property type="entry name" value="NAD(P)-binding Rossmann-fold domains"/>
    <property type="match status" value="1"/>
</dbReference>
<organism evidence="6 7">
    <name type="scientific">Nocardioides imazamoxiresistens</name>
    <dbReference type="NCBI Taxonomy" id="3231893"/>
    <lineage>
        <taxon>Bacteria</taxon>
        <taxon>Bacillati</taxon>
        <taxon>Actinomycetota</taxon>
        <taxon>Actinomycetes</taxon>
        <taxon>Propionibacteriales</taxon>
        <taxon>Nocardioidaceae</taxon>
        <taxon>Nocardioides</taxon>
    </lineage>
</organism>
<reference evidence="6 7" key="1">
    <citation type="submission" date="2023-08" db="EMBL/GenBank/DDBJ databases">
        <title>Nocardioides seae sp. nov., a bacterium isolated from a soil.</title>
        <authorList>
            <person name="Wang X."/>
        </authorList>
    </citation>
    <scope>NUCLEOTIDE SEQUENCE [LARGE SCALE GENOMIC DNA]</scope>
    <source>
        <strain evidence="6 7">YZH12</strain>
    </source>
</reference>
<dbReference type="InterPro" id="IPR055170">
    <property type="entry name" value="GFO_IDH_MocA-like_dom"/>
</dbReference>
<dbReference type="Pfam" id="PF01408">
    <property type="entry name" value="GFO_IDH_MocA"/>
    <property type="match status" value="1"/>
</dbReference>
<dbReference type="Proteomes" id="UP001268542">
    <property type="component" value="Unassembled WGS sequence"/>
</dbReference>
<gene>
    <name evidence="6" type="ORF">RDV89_04320</name>
</gene>
<keyword evidence="2" id="KW-0560">Oxidoreductase</keyword>
<sequence length="380" mass="40633">MNESTQAPAEQAPTGQTGPTGVELWAPVARTVDLRVPPEHRVPVAIVGAGAIVDVAHLPAYRAAGIEVVGIFDIDGERAREVASRHGLSRVYESLEEVLADERVQVIDVAVVASAQPEIVRRAVAAGKHLLCQKPFAPDLTTAEELRDLADEAGVCVAVNQQLRFDEGVAVARAAVEAGWIGEPTAMTVHVDIATDFGAWPWLLVSERLEIAYHSIHYLDAIRSILGDPETVYCAAGRRPGQAPAAETRTMTTLRFASGASAGLHVNHENLGGDVRAEFRVDGSEGSVRGTFGLLLDYPHGRPDTVELFSRVVPTDGWVPYPVTRRWIPDAFAGPMQGLLRWIATGQPAPTAAADNVGTLRLVEAAYASISSGQAEKVDR</sequence>
<evidence type="ECO:0000259" key="5">
    <source>
        <dbReference type="Pfam" id="PF22725"/>
    </source>
</evidence>
<comment type="similarity">
    <text evidence="1">Belongs to the Gfo/Idh/MocA family.</text>
</comment>
<dbReference type="InterPro" id="IPR000683">
    <property type="entry name" value="Gfo/Idh/MocA-like_OxRdtase_N"/>
</dbReference>
<evidence type="ECO:0000259" key="4">
    <source>
        <dbReference type="Pfam" id="PF01408"/>
    </source>
</evidence>
<dbReference type="SUPFAM" id="SSF55347">
    <property type="entry name" value="Glyceraldehyde-3-phosphate dehydrogenase-like, C-terminal domain"/>
    <property type="match status" value="1"/>
</dbReference>
<comment type="caution">
    <text evidence="6">The sequence shown here is derived from an EMBL/GenBank/DDBJ whole genome shotgun (WGS) entry which is preliminary data.</text>
</comment>
<dbReference type="Pfam" id="PF22725">
    <property type="entry name" value="GFO_IDH_MocA_C3"/>
    <property type="match status" value="1"/>
</dbReference>
<dbReference type="RefSeq" id="WP_315731641.1">
    <property type="nucleotide sequence ID" value="NZ_JAVYII010000002.1"/>
</dbReference>
<dbReference type="PANTHER" id="PTHR43708:SF5">
    <property type="entry name" value="CONSERVED EXPRESSED OXIDOREDUCTASE (EUROFUNG)-RELATED"/>
    <property type="match status" value="1"/>
</dbReference>
<dbReference type="PANTHER" id="PTHR43708">
    <property type="entry name" value="CONSERVED EXPRESSED OXIDOREDUCTASE (EUROFUNG)"/>
    <property type="match status" value="1"/>
</dbReference>
<keyword evidence="7" id="KW-1185">Reference proteome</keyword>
<proteinExistence type="inferred from homology"/>
<feature type="compositionally biased region" description="Polar residues" evidence="3">
    <location>
        <begin position="1"/>
        <end position="19"/>
    </location>
</feature>
<evidence type="ECO:0000256" key="1">
    <source>
        <dbReference type="ARBA" id="ARBA00010928"/>
    </source>
</evidence>
<name>A0ABU3PSR0_9ACTN</name>